<dbReference type="Pfam" id="PF00483">
    <property type="entry name" value="NTP_transferase"/>
    <property type="match status" value="1"/>
</dbReference>
<feature type="region of interest" description="Disordered" evidence="3">
    <location>
        <begin position="1"/>
        <end position="23"/>
    </location>
</feature>
<protein>
    <submittedName>
        <fullName evidence="5">NTP transferase domain-containing protein</fullName>
    </submittedName>
</protein>
<keyword evidence="2" id="KW-0677">Repeat</keyword>
<evidence type="ECO:0000313" key="5">
    <source>
        <dbReference type="EMBL" id="MST33869.1"/>
    </source>
</evidence>
<evidence type="ECO:0000313" key="6">
    <source>
        <dbReference type="Proteomes" id="UP000437736"/>
    </source>
</evidence>
<keyword evidence="6" id="KW-1185">Reference proteome</keyword>
<dbReference type="Proteomes" id="UP000437736">
    <property type="component" value="Unassembled WGS sequence"/>
</dbReference>
<proteinExistence type="predicted"/>
<organism evidence="5 6">
    <name type="scientific">Acidiferrimicrobium australe</name>
    <dbReference type="NCBI Taxonomy" id="2664430"/>
    <lineage>
        <taxon>Bacteria</taxon>
        <taxon>Bacillati</taxon>
        <taxon>Actinomycetota</taxon>
        <taxon>Acidimicrobiia</taxon>
        <taxon>Acidimicrobiales</taxon>
        <taxon>Acidimicrobiaceae</taxon>
        <taxon>Acidiferrimicrobium</taxon>
    </lineage>
</organism>
<accession>A0ABW9QVI2</accession>
<gene>
    <name evidence="5" type="ORF">GHK86_14220</name>
</gene>
<comment type="caution">
    <text evidence="5">The sequence shown here is derived from an EMBL/GenBank/DDBJ whole genome shotgun (WGS) entry which is preliminary data.</text>
</comment>
<dbReference type="GO" id="GO:0016740">
    <property type="term" value="F:transferase activity"/>
    <property type="evidence" value="ECO:0007669"/>
    <property type="project" value="UniProtKB-KW"/>
</dbReference>
<dbReference type="PANTHER" id="PTHR22572">
    <property type="entry name" value="SUGAR-1-PHOSPHATE GUANYL TRANSFERASE"/>
    <property type="match status" value="1"/>
</dbReference>
<name>A0ABW9QVI2_9ACTN</name>
<dbReference type="InterPro" id="IPR005835">
    <property type="entry name" value="NTP_transferase_dom"/>
</dbReference>
<dbReference type="SUPFAM" id="SSF51161">
    <property type="entry name" value="Trimeric LpxA-like enzymes"/>
    <property type="match status" value="1"/>
</dbReference>
<dbReference type="CDD" id="cd04181">
    <property type="entry name" value="NTP_transferase"/>
    <property type="match status" value="1"/>
</dbReference>
<feature type="domain" description="Nucleotidyl transferase" evidence="4">
    <location>
        <begin position="3"/>
        <end position="233"/>
    </location>
</feature>
<feature type="non-terminal residue" evidence="5">
    <location>
        <position position="333"/>
    </location>
</feature>
<dbReference type="Gene3D" id="2.160.10.10">
    <property type="entry name" value="Hexapeptide repeat proteins"/>
    <property type="match status" value="1"/>
</dbReference>
<dbReference type="EMBL" id="WJHE01000754">
    <property type="protein sequence ID" value="MST33869.1"/>
    <property type="molecule type" value="Genomic_DNA"/>
</dbReference>
<dbReference type="SUPFAM" id="SSF53448">
    <property type="entry name" value="Nucleotide-diphospho-sugar transferases"/>
    <property type="match status" value="1"/>
</dbReference>
<dbReference type="InterPro" id="IPR011004">
    <property type="entry name" value="Trimer_LpxA-like_sf"/>
</dbReference>
<evidence type="ECO:0000256" key="1">
    <source>
        <dbReference type="ARBA" id="ARBA00022679"/>
    </source>
</evidence>
<reference evidence="5 6" key="1">
    <citation type="submission" date="2019-11" db="EMBL/GenBank/DDBJ databases">
        <title>Acidiferrimicrobium australis gen. nov., sp. nov., an acidophilic and obligately heterotrophic, member of the Actinobacteria that catalyses dissimilatory oxido- reduction of iron isolated from metal-rich acidic water in Chile.</title>
        <authorList>
            <person name="Gonzalez D."/>
            <person name="Huber K."/>
            <person name="Hedrich S."/>
            <person name="Rojas-Villalobos C."/>
            <person name="Quatrini R."/>
            <person name="Dinamarca M.A."/>
            <person name="Schwarz A."/>
            <person name="Canales C."/>
            <person name="Nancucheo I."/>
        </authorList>
    </citation>
    <scope>NUCLEOTIDE SEQUENCE [LARGE SCALE GENOMIC DNA]</scope>
    <source>
        <strain evidence="5 6">USS-CCA1</strain>
    </source>
</reference>
<dbReference type="InterPro" id="IPR029044">
    <property type="entry name" value="Nucleotide-diphossugar_trans"/>
</dbReference>
<keyword evidence="1 5" id="KW-0808">Transferase</keyword>
<evidence type="ECO:0000259" key="4">
    <source>
        <dbReference type="Pfam" id="PF00483"/>
    </source>
</evidence>
<dbReference type="PROSITE" id="PS00101">
    <property type="entry name" value="HEXAPEP_TRANSFERASES"/>
    <property type="match status" value="1"/>
</dbReference>
<dbReference type="Gene3D" id="3.90.550.10">
    <property type="entry name" value="Spore Coat Polysaccharide Biosynthesis Protein SpsA, Chain A"/>
    <property type="match status" value="1"/>
</dbReference>
<evidence type="ECO:0000256" key="2">
    <source>
        <dbReference type="ARBA" id="ARBA00022737"/>
    </source>
</evidence>
<sequence length="333" mass="35040">MRAVVMAGGEGSRLRPLTSTQPKPMLPIGNRPLLEHVVDLLGRSGLTDITLTVGARAEAIRTYFGDGADHGVRLGYAAEDVPLGTAGSVRQAMAGSDEACVVLSGDVLTDIDLDALVAFHQSHEAEVTVAVQRRDDPLDFGVVVTGPDGGVDRFLEKPTRGRVLSDTVNTGIYVIEPSVWESVPAGRAVDFAGEVLPGLLEQGRTVCASVAEGYWEDVGTLHAYLRAHRDLLDGRVRARIDGFQIADGVWLGEGAELHPTAVVTGPAIIGARTRVDAGAEIGAYCSVGPDAQVGPEASLERSVVHAHAYLGRRAHVRGGVVGRTARVRAGARL</sequence>
<evidence type="ECO:0000256" key="3">
    <source>
        <dbReference type="SAM" id="MobiDB-lite"/>
    </source>
</evidence>
<dbReference type="InterPro" id="IPR050486">
    <property type="entry name" value="Mannose-1P_guanyltransferase"/>
</dbReference>
<dbReference type="InterPro" id="IPR018357">
    <property type="entry name" value="Hexapep_transf_CS"/>
</dbReference>